<accession>A0A2C6KMY5</accession>
<feature type="compositionally biased region" description="Basic and acidic residues" evidence="2">
    <location>
        <begin position="208"/>
        <end position="217"/>
    </location>
</feature>
<dbReference type="AlphaFoldDB" id="A0A2C6KMY5"/>
<feature type="region of interest" description="Disordered" evidence="2">
    <location>
        <begin position="292"/>
        <end position="320"/>
    </location>
</feature>
<feature type="compositionally biased region" description="Basic and acidic residues" evidence="2">
    <location>
        <begin position="305"/>
        <end position="316"/>
    </location>
</feature>
<feature type="compositionally biased region" description="Gly residues" evidence="2">
    <location>
        <begin position="154"/>
        <end position="168"/>
    </location>
</feature>
<feature type="region of interest" description="Disordered" evidence="2">
    <location>
        <begin position="42"/>
        <end position="80"/>
    </location>
</feature>
<dbReference type="GO" id="GO:0005634">
    <property type="term" value="C:nucleus"/>
    <property type="evidence" value="ECO:0007669"/>
    <property type="project" value="TreeGrafter"/>
</dbReference>
<organism evidence="4 5">
    <name type="scientific">Cystoisospora suis</name>
    <dbReference type="NCBI Taxonomy" id="483139"/>
    <lineage>
        <taxon>Eukaryota</taxon>
        <taxon>Sar</taxon>
        <taxon>Alveolata</taxon>
        <taxon>Apicomplexa</taxon>
        <taxon>Conoidasida</taxon>
        <taxon>Coccidia</taxon>
        <taxon>Eucoccidiorida</taxon>
        <taxon>Eimeriorina</taxon>
        <taxon>Sarcocystidae</taxon>
        <taxon>Cystoisospora</taxon>
    </lineage>
</organism>
<feature type="region of interest" description="Disordered" evidence="2">
    <location>
        <begin position="136"/>
        <end position="171"/>
    </location>
</feature>
<sequence length="374" mass="41366">YSTTDRLTRVVYEHLQSPDFFTASNRAALFSLLHSLILPSPSLSSSASRDTHDLHPSTSETHLRSNINSELSLSSSPPPLLSPYQSLTDITRSTALCKRLLQSSLSQIEQPGVAAAAVQVCAKFLLGSVEHERREVAMKKKEERQRKEKEGMIKRGGAGAGGGAGGGGEEGKYHNVVGRLVNETERNLQDHDEEENFHDIDDDEDEETEKKVKKEKSSASQLNGEGEDNSSSFSSSSSWCVYDPVKRDPRYSRASESRFWELFAATTFYHPAVSTVASSTIDAVGESMLMTCDSTQAPKKKKTNKRGEEEDRKSNDTRASLLSQRLYDDEIAAGLASSLTHSRVLDLLAYKPSAIFDSQREEGRKSQRAKNKKK</sequence>
<feature type="non-terminal residue" evidence="4">
    <location>
        <position position="374"/>
    </location>
</feature>
<evidence type="ECO:0000256" key="1">
    <source>
        <dbReference type="ARBA" id="ARBA00007797"/>
    </source>
</evidence>
<dbReference type="RefSeq" id="XP_067919690.1">
    <property type="nucleotide sequence ID" value="XM_068068333.1"/>
</dbReference>
<evidence type="ECO:0000256" key="2">
    <source>
        <dbReference type="SAM" id="MobiDB-lite"/>
    </source>
</evidence>
<comment type="caution">
    <text evidence="4">The sequence shown here is derived from an EMBL/GenBank/DDBJ whole genome shotgun (WGS) entry which is preliminary data.</text>
</comment>
<dbReference type="Pfam" id="PF03914">
    <property type="entry name" value="CBF"/>
    <property type="match status" value="1"/>
</dbReference>
<evidence type="ECO:0000259" key="3">
    <source>
        <dbReference type="Pfam" id="PF03914"/>
    </source>
</evidence>
<reference evidence="4 5" key="1">
    <citation type="journal article" date="2017" name="Int. J. Parasitol.">
        <title>The genome of the protozoan parasite Cystoisospora suis and a reverse vaccinology approach to identify vaccine candidates.</title>
        <authorList>
            <person name="Palmieri N."/>
            <person name="Shrestha A."/>
            <person name="Ruttkowski B."/>
            <person name="Beck T."/>
            <person name="Vogl C."/>
            <person name="Tomley F."/>
            <person name="Blake D.P."/>
            <person name="Joachim A."/>
        </authorList>
    </citation>
    <scope>NUCLEOTIDE SEQUENCE [LARGE SCALE GENOMIC DNA]</scope>
    <source>
        <strain evidence="4 5">Wien I</strain>
    </source>
</reference>
<dbReference type="VEuPathDB" id="ToxoDB:CSUI_008197"/>
<feature type="domain" description="CCAAT-binding factor" evidence="3">
    <location>
        <begin position="86"/>
        <end position="277"/>
    </location>
</feature>
<evidence type="ECO:0000313" key="4">
    <source>
        <dbReference type="EMBL" id="PHJ17978.1"/>
    </source>
</evidence>
<dbReference type="OrthoDB" id="28947at2759"/>
<dbReference type="InterPro" id="IPR040155">
    <property type="entry name" value="CEBPZ/Mak21-like"/>
</dbReference>
<comment type="similarity">
    <text evidence="1">Belongs to the CBF/MAK21 family.</text>
</comment>
<dbReference type="InterPro" id="IPR005612">
    <property type="entry name" value="CCAAT-binding_factor"/>
</dbReference>
<feature type="compositionally biased region" description="Basic and acidic residues" evidence="2">
    <location>
        <begin position="136"/>
        <end position="153"/>
    </location>
</feature>
<evidence type="ECO:0000313" key="5">
    <source>
        <dbReference type="Proteomes" id="UP000221165"/>
    </source>
</evidence>
<feature type="compositionally biased region" description="Polar residues" evidence="2">
    <location>
        <begin position="56"/>
        <end position="70"/>
    </location>
</feature>
<name>A0A2C6KMY5_9APIC</name>
<gene>
    <name evidence="4" type="ORF">CSUI_008197</name>
</gene>
<proteinExistence type="inferred from homology"/>
<dbReference type="Proteomes" id="UP000221165">
    <property type="component" value="Unassembled WGS sequence"/>
</dbReference>
<feature type="region of interest" description="Disordered" evidence="2">
    <location>
        <begin position="185"/>
        <end position="239"/>
    </location>
</feature>
<dbReference type="GeneID" id="94431544"/>
<protein>
    <submittedName>
        <fullName evidence="4">Cbf mak21 family protein</fullName>
    </submittedName>
</protein>
<feature type="compositionally biased region" description="Acidic residues" evidence="2">
    <location>
        <begin position="191"/>
        <end position="207"/>
    </location>
</feature>
<dbReference type="EMBL" id="MIGC01004512">
    <property type="protein sequence ID" value="PHJ17978.1"/>
    <property type="molecule type" value="Genomic_DNA"/>
</dbReference>
<feature type="non-terminal residue" evidence="4">
    <location>
        <position position="1"/>
    </location>
</feature>
<dbReference type="PANTHER" id="PTHR12048:SF0">
    <property type="entry name" value="CCAAT_ENHANCER-BINDING PROTEIN ZETA"/>
    <property type="match status" value="1"/>
</dbReference>
<dbReference type="PANTHER" id="PTHR12048">
    <property type="entry name" value="CCAAT-BINDING FACTOR-RELATED"/>
    <property type="match status" value="1"/>
</dbReference>
<keyword evidence="5" id="KW-1185">Reference proteome</keyword>